<dbReference type="InterPro" id="IPR035681">
    <property type="entry name" value="ComA-like_MBL"/>
</dbReference>
<dbReference type="Gene3D" id="3.60.15.10">
    <property type="entry name" value="Ribonuclease Z/Hydroxyacylglutathione hydrolase-like"/>
    <property type="match status" value="1"/>
</dbReference>
<protein>
    <submittedName>
        <fullName evidence="8">Competence protein ComEC</fullName>
    </submittedName>
</protein>
<reference evidence="8 9" key="1">
    <citation type="submission" date="2019-06" db="EMBL/GenBank/DDBJ databases">
        <title>Sequencing the genomes of 1000 actinobacteria strains.</title>
        <authorList>
            <person name="Klenk H.-P."/>
        </authorList>
    </citation>
    <scope>NUCLEOTIDE SEQUENCE [LARGE SCALE GENOMIC DNA]</scope>
    <source>
        <strain evidence="8 9">DSM 45015</strain>
    </source>
</reference>
<dbReference type="EMBL" id="VFQC01000001">
    <property type="protein sequence ID" value="TQN31050.1"/>
    <property type="molecule type" value="Genomic_DNA"/>
</dbReference>
<evidence type="ECO:0000256" key="1">
    <source>
        <dbReference type="ARBA" id="ARBA00004651"/>
    </source>
</evidence>
<dbReference type="InterPro" id="IPR001279">
    <property type="entry name" value="Metallo-B-lactamas"/>
</dbReference>
<dbReference type="CDD" id="cd07731">
    <property type="entry name" value="ComA-like_MBL-fold"/>
    <property type="match status" value="1"/>
</dbReference>
<keyword evidence="3 6" id="KW-0812">Transmembrane</keyword>
<feature type="transmembrane region" description="Helical" evidence="6">
    <location>
        <begin position="261"/>
        <end position="280"/>
    </location>
</feature>
<dbReference type="GO" id="GO:0005886">
    <property type="term" value="C:plasma membrane"/>
    <property type="evidence" value="ECO:0007669"/>
    <property type="project" value="UniProtKB-SubCell"/>
</dbReference>
<feature type="transmembrane region" description="Helical" evidence="6">
    <location>
        <begin position="483"/>
        <end position="499"/>
    </location>
</feature>
<keyword evidence="4 6" id="KW-1133">Transmembrane helix</keyword>
<evidence type="ECO:0000256" key="4">
    <source>
        <dbReference type="ARBA" id="ARBA00022989"/>
    </source>
</evidence>
<evidence type="ECO:0000256" key="3">
    <source>
        <dbReference type="ARBA" id="ARBA00022692"/>
    </source>
</evidence>
<feature type="transmembrane region" description="Helical" evidence="6">
    <location>
        <begin position="386"/>
        <end position="409"/>
    </location>
</feature>
<proteinExistence type="predicted"/>
<feature type="transmembrane region" description="Helical" evidence="6">
    <location>
        <begin position="287"/>
        <end position="305"/>
    </location>
</feature>
<feature type="transmembrane region" description="Helical" evidence="6">
    <location>
        <begin position="449"/>
        <end position="471"/>
    </location>
</feature>
<feature type="transmembrane region" description="Helical" evidence="6">
    <location>
        <begin position="506"/>
        <end position="524"/>
    </location>
</feature>
<evidence type="ECO:0000256" key="6">
    <source>
        <dbReference type="SAM" id="Phobius"/>
    </source>
</evidence>
<evidence type="ECO:0000313" key="8">
    <source>
        <dbReference type="EMBL" id="TQN31050.1"/>
    </source>
</evidence>
<evidence type="ECO:0000259" key="7">
    <source>
        <dbReference type="SMART" id="SM00849"/>
    </source>
</evidence>
<dbReference type="SUPFAM" id="SSF56281">
    <property type="entry name" value="Metallo-hydrolase/oxidoreductase"/>
    <property type="match status" value="1"/>
</dbReference>
<feature type="transmembrane region" description="Helical" evidence="6">
    <location>
        <begin position="357"/>
        <end position="374"/>
    </location>
</feature>
<evidence type="ECO:0000256" key="2">
    <source>
        <dbReference type="ARBA" id="ARBA00022475"/>
    </source>
</evidence>
<feature type="transmembrane region" description="Helical" evidence="6">
    <location>
        <begin position="311"/>
        <end position="327"/>
    </location>
</feature>
<name>A0A543NH19_9ACTN</name>
<dbReference type="InterPro" id="IPR052159">
    <property type="entry name" value="Competence_DNA_uptake"/>
</dbReference>
<organism evidence="8 9">
    <name type="scientific">Haloactinospora alba</name>
    <dbReference type="NCBI Taxonomy" id="405555"/>
    <lineage>
        <taxon>Bacteria</taxon>
        <taxon>Bacillati</taxon>
        <taxon>Actinomycetota</taxon>
        <taxon>Actinomycetes</taxon>
        <taxon>Streptosporangiales</taxon>
        <taxon>Nocardiopsidaceae</taxon>
        <taxon>Haloactinospora</taxon>
    </lineage>
</organism>
<keyword evidence="5 6" id="KW-0472">Membrane</keyword>
<evidence type="ECO:0000313" key="9">
    <source>
        <dbReference type="Proteomes" id="UP000317422"/>
    </source>
</evidence>
<dbReference type="AlphaFoldDB" id="A0A543NH19"/>
<keyword evidence="2" id="KW-1003">Cell membrane</keyword>
<dbReference type="PANTHER" id="PTHR30619:SF1">
    <property type="entry name" value="RECOMBINATION PROTEIN 2"/>
    <property type="match status" value="1"/>
</dbReference>
<feature type="domain" description="Metallo-beta-lactamase" evidence="7">
    <location>
        <begin position="541"/>
        <end position="734"/>
    </location>
</feature>
<dbReference type="OrthoDB" id="7177610at2"/>
<dbReference type="Pfam" id="PF00753">
    <property type="entry name" value="Lactamase_B"/>
    <property type="match status" value="1"/>
</dbReference>
<accession>A0A543NH19</accession>
<dbReference type="SMART" id="SM00849">
    <property type="entry name" value="Lactamase_B"/>
    <property type="match status" value="1"/>
</dbReference>
<evidence type="ECO:0000256" key="5">
    <source>
        <dbReference type="ARBA" id="ARBA00023136"/>
    </source>
</evidence>
<dbReference type="InterPro" id="IPR036866">
    <property type="entry name" value="RibonucZ/Hydroxyglut_hydro"/>
</dbReference>
<feature type="transmembrane region" description="Helical" evidence="6">
    <location>
        <begin position="421"/>
        <end position="442"/>
    </location>
</feature>
<feature type="transmembrane region" description="Helical" evidence="6">
    <location>
        <begin position="40"/>
        <end position="59"/>
    </location>
</feature>
<gene>
    <name evidence="8" type="ORF">FHX37_0939</name>
</gene>
<comment type="caution">
    <text evidence="8">The sequence shown here is derived from an EMBL/GenBank/DDBJ whole genome shotgun (WGS) entry which is preliminary data.</text>
</comment>
<dbReference type="PANTHER" id="PTHR30619">
    <property type="entry name" value="DNA INTERNALIZATION/COMPETENCE PROTEIN COMEC/REC2"/>
    <property type="match status" value="1"/>
</dbReference>
<comment type="subcellular location">
    <subcellularLocation>
        <location evidence="1">Cell membrane</location>
        <topology evidence="1">Multi-pass membrane protein</topology>
    </subcellularLocation>
</comment>
<keyword evidence="9" id="KW-1185">Reference proteome</keyword>
<dbReference type="Pfam" id="PF03772">
    <property type="entry name" value="Competence"/>
    <property type="match status" value="1"/>
</dbReference>
<dbReference type="InterPro" id="IPR004477">
    <property type="entry name" value="ComEC_N"/>
</dbReference>
<dbReference type="NCBIfam" id="TIGR00360">
    <property type="entry name" value="ComEC_N-term"/>
    <property type="match status" value="1"/>
</dbReference>
<sequence length="783" mass="81529">MTALGTDGPVTAVPSDLRLVLPSVGTWLCSAFVLGAGTRTAVATAVSLLALSLAVPLLAWGLRRRHHGTRWVLPALAVTVCAAAGALATGGRLAGVDSSPVPELAEQEADVGLRVEVTRDPRPRAEPNIPGRDEYVVQARTEWVEVDGERVRSRVPVVLLAPGEDWSELLPGHPVRLRGTIVPAEEGLVAGLVLVRGPPAGVGEPNWPQTWAGEVRSRLREAAATLPEPADGLLPAVVVGDVAELGEGTEANFRATGMTHLLTVSGANLAVLTGAVLALGRWFRWPPWLVAGAGSGMIAVFVLVARAEPSVLRSAVMGGIALLALALGRQRAGIASLAAAVLGLVLFDPALSRSYGFALSVLATGGIMVLAPRWRDRWSARIPRWLAEAVAVALAAHVACAPVLVLLSAEFSWVAVPANVLTGPFMPVATVGGFVVAGVALLWPAAAAFVAWVPGSVVLWTGVVAAVGARVPRGALPWRDDPLGALGLGTVLLVLLYAGGRFRRVLAALLAAVGVTAVVTVWIVPPWPPAGWAVVACDVGQGDALVLHVAEDRAVVVDTGPAPLAVDRCLTDLGVRDVPLLVLSHGDADHTGGITGVLSGRRVGSVLAPRLPSGSEAVRTLDGAGVSWRTAASGQRWRVGPWELEVLWPPPGTDGQDNEASVVLLARGEHGPDAGPVSVLLTGDIEREQQRVLLGTREIREVDVLKTPHHGAGGQEPKFLAAARPRVTLTSAGKDNPYGHPAPATWRLLGALTKANYRTDEHGDIAVVPQADGMAVTWRGRQR</sequence>
<dbReference type="Proteomes" id="UP000317422">
    <property type="component" value="Unassembled WGS sequence"/>
</dbReference>